<keyword evidence="3" id="KW-0862">Zinc</keyword>
<evidence type="ECO:0000313" key="7">
    <source>
        <dbReference type="Proteomes" id="UP000824596"/>
    </source>
</evidence>
<proteinExistence type="predicted"/>
<dbReference type="EMBL" id="JAIZPD010000003">
    <property type="protein sequence ID" value="KAH0966061.1"/>
    <property type="molecule type" value="Genomic_DNA"/>
</dbReference>
<sequence length="220" mass="25180">MDTLPSQFASLRNEEAFPVFKNLPHDLDLDDDYYDTTGRPIIHWCFLGQVVQIDDITRLRLVVKDKTGQVVVVAFYTGRDHHPHHPQLRVGSTIAILYAQQHIFLDSSVGIRLETAENLKVIPMGLDELLELSDKMQDYAIEDNGVKKCQGCDRRAASLRNCAKCVHFSYCDKDCQTVAWNDKGHKADCKVLRDADFGGLLRLQWNVFGDYRRFPLNPQE</sequence>
<comment type="caution">
    <text evidence="6">The sequence shown here is derived from an EMBL/GenBank/DDBJ whole genome shotgun (WGS) entry which is preliminary data.</text>
</comment>
<dbReference type="SUPFAM" id="SSF144232">
    <property type="entry name" value="HIT/MYND zinc finger-like"/>
    <property type="match status" value="1"/>
</dbReference>
<evidence type="ECO:0000259" key="5">
    <source>
        <dbReference type="PROSITE" id="PS50865"/>
    </source>
</evidence>
<keyword evidence="1" id="KW-0479">Metal-binding</keyword>
<dbReference type="Pfam" id="PF01753">
    <property type="entry name" value="zf-MYND"/>
    <property type="match status" value="1"/>
</dbReference>
<dbReference type="InterPro" id="IPR002893">
    <property type="entry name" value="Znf_MYND"/>
</dbReference>
<dbReference type="OrthoDB" id="265717at2759"/>
<dbReference type="Proteomes" id="UP000824596">
    <property type="component" value="Unassembled WGS sequence"/>
</dbReference>
<dbReference type="RefSeq" id="XP_044723574.1">
    <property type="nucleotide sequence ID" value="XM_044862548.1"/>
</dbReference>
<dbReference type="AlphaFoldDB" id="A0A9P8SKN3"/>
<evidence type="ECO:0000256" key="1">
    <source>
        <dbReference type="ARBA" id="ARBA00022723"/>
    </source>
</evidence>
<name>A0A9P8SKN3_9HYPO</name>
<organism evidence="6 7">
    <name type="scientific">Hirsutella rhossiliensis</name>
    <dbReference type="NCBI Taxonomy" id="111463"/>
    <lineage>
        <taxon>Eukaryota</taxon>
        <taxon>Fungi</taxon>
        <taxon>Dikarya</taxon>
        <taxon>Ascomycota</taxon>
        <taxon>Pezizomycotina</taxon>
        <taxon>Sordariomycetes</taxon>
        <taxon>Hypocreomycetidae</taxon>
        <taxon>Hypocreales</taxon>
        <taxon>Ophiocordycipitaceae</taxon>
        <taxon>Hirsutella</taxon>
    </lineage>
</organism>
<dbReference type="GeneID" id="68353206"/>
<accession>A0A9P8SKN3</accession>
<evidence type="ECO:0000256" key="3">
    <source>
        <dbReference type="ARBA" id="ARBA00022833"/>
    </source>
</evidence>
<evidence type="ECO:0000256" key="2">
    <source>
        <dbReference type="ARBA" id="ARBA00022771"/>
    </source>
</evidence>
<reference evidence="6" key="1">
    <citation type="submission" date="2021-09" db="EMBL/GenBank/DDBJ databases">
        <title>A high-quality genome of the endoparasitic fungus Hirsutella rhossiliensis with a comparison of Hirsutella genomes reveals transposable elements contributing to genome size variation.</title>
        <authorList>
            <person name="Lin R."/>
            <person name="Jiao Y."/>
            <person name="Sun X."/>
            <person name="Ling J."/>
            <person name="Xie B."/>
            <person name="Cheng X."/>
        </authorList>
    </citation>
    <scope>NUCLEOTIDE SEQUENCE</scope>
    <source>
        <strain evidence="6">HR02</strain>
    </source>
</reference>
<protein>
    <submittedName>
        <fullName evidence="6">MYND finger domain-containing protein</fullName>
    </submittedName>
</protein>
<evidence type="ECO:0000313" key="6">
    <source>
        <dbReference type="EMBL" id="KAH0966061.1"/>
    </source>
</evidence>
<gene>
    <name evidence="6" type="ORF">HRG_04077</name>
</gene>
<dbReference type="PROSITE" id="PS01360">
    <property type="entry name" value="ZF_MYND_1"/>
    <property type="match status" value="1"/>
</dbReference>
<feature type="domain" description="MYND-type" evidence="5">
    <location>
        <begin position="149"/>
        <end position="189"/>
    </location>
</feature>
<dbReference type="PROSITE" id="PS50865">
    <property type="entry name" value="ZF_MYND_2"/>
    <property type="match status" value="1"/>
</dbReference>
<keyword evidence="7" id="KW-1185">Reference proteome</keyword>
<keyword evidence="2 4" id="KW-0863">Zinc-finger</keyword>
<dbReference type="Gene3D" id="6.10.140.2220">
    <property type="match status" value="1"/>
</dbReference>
<dbReference type="GO" id="GO:0008270">
    <property type="term" value="F:zinc ion binding"/>
    <property type="evidence" value="ECO:0007669"/>
    <property type="project" value="UniProtKB-KW"/>
</dbReference>
<evidence type="ECO:0000256" key="4">
    <source>
        <dbReference type="PROSITE-ProRule" id="PRU00134"/>
    </source>
</evidence>